<evidence type="ECO:0000256" key="3">
    <source>
        <dbReference type="SAM" id="Phobius"/>
    </source>
</evidence>
<dbReference type="RefSeq" id="WP_101277972.1">
    <property type="nucleotide sequence ID" value="NZ_CP031742.1"/>
</dbReference>
<gene>
    <name evidence="4" type="ORF">D0C37_19610</name>
</gene>
<evidence type="ECO:0000313" key="4">
    <source>
        <dbReference type="EMBL" id="AXQ56578.1"/>
    </source>
</evidence>
<evidence type="ECO:0000313" key="5">
    <source>
        <dbReference type="Proteomes" id="UP000259636"/>
    </source>
</evidence>
<feature type="transmembrane region" description="Helical" evidence="3">
    <location>
        <begin position="222"/>
        <end position="239"/>
    </location>
</feature>
<dbReference type="AlphaFoldDB" id="A0A385DDV0"/>
<feature type="compositionally biased region" description="Basic and acidic residues" evidence="2">
    <location>
        <begin position="113"/>
        <end position="141"/>
    </location>
</feature>
<protein>
    <recommendedName>
        <fullName evidence="6">WXG100 family type VII secretion target</fullName>
    </recommendedName>
</protein>
<feature type="region of interest" description="Disordered" evidence="2">
    <location>
        <begin position="1"/>
        <end position="26"/>
    </location>
</feature>
<keyword evidence="3" id="KW-0472">Membrane</keyword>
<name>A0A385DDV0_9ACTN</name>
<dbReference type="EMBL" id="CP031742">
    <property type="protein sequence ID" value="AXQ56578.1"/>
    <property type="molecule type" value="Genomic_DNA"/>
</dbReference>
<evidence type="ECO:0008006" key="6">
    <source>
        <dbReference type="Google" id="ProtNLM"/>
    </source>
</evidence>
<keyword evidence="1" id="KW-0175">Coiled coil</keyword>
<evidence type="ECO:0000256" key="2">
    <source>
        <dbReference type="SAM" id="MobiDB-lite"/>
    </source>
</evidence>
<feature type="transmembrane region" description="Helical" evidence="3">
    <location>
        <begin position="197"/>
        <end position="216"/>
    </location>
</feature>
<feature type="region of interest" description="Disordered" evidence="2">
    <location>
        <begin position="112"/>
        <end position="141"/>
    </location>
</feature>
<sequence length="447" mass="47613">MAPPKPRLTDWQPLSDTDPVPGDPQAVRDEIKHLNSVKDELNKQADRLKGIRDDDELRGKYATTLKEEAEVLEGQLRDVAKRYGRVVVPLGKWATELEQFQSEADTVCGRAAARQEELDAEDKAAKEKNPDPSPTDRESDPLRSLRTDLAKVLHERDTQGNKRAREIRDAINNDGVEDSPWDDLIGWVHENADWIKVVIDVLGWVATALAVVALFIPGLNVAVFLLIAGLVVVGTRLLLVASGDASWMDVAIDSFGLLTMGIGRVGVGMLRGASTAARASARSARLLAGVRAHRGIMNELSTALATTTGGAATKAAIRGLMNTVRRGIVDDAAGAAINPGAVSRMTRLLHLGDDEVASLAANVARNAEALPGAVSSGTQALARGGQGLAQAAAWGGLAVDLGDKSLGQSDAFAALHDAAPLLPDKPFLEPYNSWKGDTWKPPVSNAW</sequence>
<dbReference type="GeneID" id="300116359"/>
<proteinExistence type="predicted"/>
<dbReference type="Proteomes" id="UP000259636">
    <property type="component" value="Chromosome"/>
</dbReference>
<organism evidence="4 5">
    <name type="scientific">Streptomyces koyangensis</name>
    <dbReference type="NCBI Taxonomy" id="188770"/>
    <lineage>
        <taxon>Bacteria</taxon>
        <taxon>Bacillati</taxon>
        <taxon>Actinomycetota</taxon>
        <taxon>Actinomycetes</taxon>
        <taxon>Kitasatosporales</taxon>
        <taxon>Streptomycetaceae</taxon>
        <taxon>Streptomyces</taxon>
        <taxon>Streptomyces aurantiacus group</taxon>
    </lineage>
</organism>
<keyword evidence="3" id="KW-1133">Transmembrane helix</keyword>
<dbReference type="KEGG" id="sky:D0C37_19610"/>
<evidence type="ECO:0000256" key="1">
    <source>
        <dbReference type="SAM" id="Coils"/>
    </source>
</evidence>
<accession>A0A385DDV0</accession>
<keyword evidence="3" id="KW-0812">Transmembrane</keyword>
<reference evidence="4 5" key="1">
    <citation type="submission" date="2018-08" db="EMBL/GenBank/DDBJ databases">
        <authorList>
            <person name="Ferrada E.E."/>
            <person name="Latorre B.A."/>
        </authorList>
    </citation>
    <scope>NUCLEOTIDE SEQUENCE [LARGE SCALE GENOMIC DNA]</scope>
    <source>
        <strain evidence="4 5">VK-A60T</strain>
    </source>
</reference>
<feature type="coiled-coil region" evidence="1">
    <location>
        <begin position="31"/>
        <end position="82"/>
    </location>
</feature>